<feature type="domain" description="YbaK/aminoacyl-tRNA synthetase-associated" evidence="1">
    <location>
        <begin position="29"/>
        <end position="127"/>
    </location>
</feature>
<dbReference type="Pfam" id="PF04073">
    <property type="entry name" value="tRNA_edit"/>
    <property type="match status" value="1"/>
</dbReference>
<dbReference type="InterPro" id="IPR036754">
    <property type="entry name" value="YbaK/aa-tRNA-synt-asso_dom_sf"/>
</dbReference>
<evidence type="ECO:0000259" key="1">
    <source>
        <dbReference type="Pfam" id="PF04073"/>
    </source>
</evidence>
<evidence type="ECO:0000313" key="2">
    <source>
        <dbReference type="EMBL" id="KKP73783.1"/>
    </source>
</evidence>
<gene>
    <name evidence="2" type="ORF">UR68_C0002G0006</name>
</gene>
<dbReference type="SUPFAM" id="SSF55826">
    <property type="entry name" value="YbaK/ProRS associated domain"/>
    <property type="match status" value="1"/>
</dbReference>
<protein>
    <submittedName>
        <fullName evidence="2">Proline-tRNA ligase</fullName>
    </submittedName>
</protein>
<dbReference type="STRING" id="1618478.UR68_C0002G0006"/>
<proteinExistence type="predicted"/>
<dbReference type="Gene3D" id="3.90.960.10">
    <property type="entry name" value="YbaK/aminoacyl-tRNA synthetase-associated domain"/>
    <property type="match status" value="1"/>
</dbReference>
<dbReference type="GO" id="GO:0016874">
    <property type="term" value="F:ligase activity"/>
    <property type="evidence" value="ECO:0007669"/>
    <property type="project" value="UniProtKB-KW"/>
</dbReference>
<keyword evidence="2" id="KW-0436">Ligase</keyword>
<sequence length="145" mass="16496">MMDKISLDYSKKMAELGINNKILEHSRLVEAADVVAELGYTLYDSVATLIMKADNDFIAVLRRDVTKISFKKIKKLLKINILRIATPEEFKKITGLEIGTARFYIPGIRTYIDQKVFDIKSILGGTGFCKKSFFRNKGDRTIALR</sequence>
<name>A0A0G0BX17_9BACT</name>
<evidence type="ECO:0000313" key="3">
    <source>
        <dbReference type="Proteomes" id="UP000034457"/>
    </source>
</evidence>
<reference evidence="2 3" key="1">
    <citation type="journal article" date="2015" name="Nature">
        <title>rRNA introns, odd ribosomes, and small enigmatic genomes across a large radiation of phyla.</title>
        <authorList>
            <person name="Brown C.T."/>
            <person name="Hug L.A."/>
            <person name="Thomas B.C."/>
            <person name="Sharon I."/>
            <person name="Castelle C.J."/>
            <person name="Singh A."/>
            <person name="Wilkins M.J."/>
            <person name="Williams K.H."/>
            <person name="Banfield J.F."/>
        </authorList>
    </citation>
    <scope>NUCLEOTIDE SEQUENCE [LARGE SCALE GENOMIC DNA]</scope>
</reference>
<dbReference type="EMBL" id="LBQC01000002">
    <property type="protein sequence ID" value="KKP73783.1"/>
    <property type="molecule type" value="Genomic_DNA"/>
</dbReference>
<dbReference type="GO" id="GO:0002161">
    <property type="term" value="F:aminoacyl-tRNA deacylase activity"/>
    <property type="evidence" value="ECO:0007669"/>
    <property type="project" value="InterPro"/>
</dbReference>
<accession>A0A0G0BX17</accession>
<comment type="caution">
    <text evidence="2">The sequence shown here is derived from an EMBL/GenBank/DDBJ whole genome shotgun (WGS) entry which is preliminary data.</text>
</comment>
<dbReference type="InterPro" id="IPR007214">
    <property type="entry name" value="YbaK/aa-tRNA-synth-assoc-dom"/>
</dbReference>
<dbReference type="Proteomes" id="UP000034457">
    <property type="component" value="Unassembled WGS sequence"/>
</dbReference>
<dbReference type="AlphaFoldDB" id="A0A0G0BX17"/>
<organism evidence="2 3">
    <name type="scientific">Candidatus Roizmanbacteria bacterium GW2011_GWA2_35_19</name>
    <dbReference type="NCBI Taxonomy" id="1618478"/>
    <lineage>
        <taxon>Bacteria</taxon>
        <taxon>Candidatus Roizmaniibacteriota</taxon>
    </lineage>
</organism>